<sequence length="141" mass="15606">MPCLSPVSPHFTLNKLMKTSISASLLCSSIMSFTIPSALFLLSDNARGACGDKGPSRSCRFSIIVLNFSPNAPSNWRSNFPSSPDIPSPPISPFEENFNSKKVCEGVRAPLPISIALRFHQVRSCFDFLSSAQRLRKRSRW</sequence>
<accession>A0A067PNS9</accession>
<keyword evidence="1" id="KW-1133">Transmembrane helix</keyword>
<reference evidence="3" key="1">
    <citation type="journal article" date="2014" name="Proc. Natl. Acad. Sci. U.S.A.">
        <title>Extensive sampling of basidiomycete genomes demonstrates inadequacy of the white-rot/brown-rot paradigm for wood decay fungi.</title>
        <authorList>
            <person name="Riley R."/>
            <person name="Salamov A.A."/>
            <person name="Brown D.W."/>
            <person name="Nagy L.G."/>
            <person name="Floudas D."/>
            <person name="Held B.W."/>
            <person name="Levasseur A."/>
            <person name="Lombard V."/>
            <person name="Morin E."/>
            <person name="Otillar R."/>
            <person name="Lindquist E.A."/>
            <person name="Sun H."/>
            <person name="LaButti K.M."/>
            <person name="Schmutz J."/>
            <person name="Jabbour D."/>
            <person name="Luo H."/>
            <person name="Baker S.E."/>
            <person name="Pisabarro A.G."/>
            <person name="Walton J.D."/>
            <person name="Blanchette R.A."/>
            <person name="Henrissat B."/>
            <person name="Martin F."/>
            <person name="Cullen D."/>
            <person name="Hibbett D.S."/>
            <person name="Grigoriev I.V."/>
        </authorList>
    </citation>
    <scope>NUCLEOTIDE SEQUENCE [LARGE SCALE GENOMIC DNA]</scope>
    <source>
        <strain evidence="3">MUCL 33604</strain>
    </source>
</reference>
<dbReference type="Proteomes" id="UP000027265">
    <property type="component" value="Unassembled WGS sequence"/>
</dbReference>
<name>A0A067PNS9_9AGAM</name>
<feature type="transmembrane region" description="Helical" evidence="1">
    <location>
        <begin position="20"/>
        <end position="42"/>
    </location>
</feature>
<dbReference type="AlphaFoldDB" id="A0A067PNS9"/>
<evidence type="ECO:0000313" key="2">
    <source>
        <dbReference type="EMBL" id="KDQ55470.1"/>
    </source>
</evidence>
<protein>
    <submittedName>
        <fullName evidence="2">Uncharacterized protein</fullName>
    </submittedName>
</protein>
<keyword evidence="1" id="KW-0812">Transmembrane</keyword>
<evidence type="ECO:0000313" key="3">
    <source>
        <dbReference type="Proteomes" id="UP000027265"/>
    </source>
</evidence>
<proteinExistence type="predicted"/>
<dbReference type="EMBL" id="KL197725">
    <property type="protein sequence ID" value="KDQ55470.1"/>
    <property type="molecule type" value="Genomic_DNA"/>
</dbReference>
<evidence type="ECO:0000256" key="1">
    <source>
        <dbReference type="SAM" id="Phobius"/>
    </source>
</evidence>
<organism evidence="2 3">
    <name type="scientific">Jaapia argillacea MUCL 33604</name>
    <dbReference type="NCBI Taxonomy" id="933084"/>
    <lineage>
        <taxon>Eukaryota</taxon>
        <taxon>Fungi</taxon>
        <taxon>Dikarya</taxon>
        <taxon>Basidiomycota</taxon>
        <taxon>Agaricomycotina</taxon>
        <taxon>Agaricomycetes</taxon>
        <taxon>Agaricomycetidae</taxon>
        <taxon>Jaapiales</taxon>
        <taxon>Jaapiaceae</taxon>
        <taxon>Jaapia</taxon>
    </lineage>
</organism>
<gene>
    <name evidence="2" type="ORF">JAAARDRAFT_337136</name>
</gene>
<dbReference type="InParanoid" id="A0A067PNS9"/>
<dbReference type="HOGENOM" id="CLU_1825567_0_0_1"/>
<keyword evidence="3" id="KW-1185">Reference proteome</keyword>
<keyword evidence="1" id="KW-0472">Membrane</keyword>